<comment type="caution">
    <text evidence="1">The sequence shown here is derived from an EMBL/GenBank/DDBJ whole genome shotgun (WGS) entry which is preliminary data.</text>
</comment>
<evidence type="ECO:0000313" key="2">
    <source>
        <dbReference type="Proteomes" id="UP000789375"/>
    </source>
</evidence>
<evidence type="ECO:0000313" key="1">
    <source>
        <dbReference type="EMBL" id="CAG8593322.1"/>
    </source>
</evidence>
<dbReference type="EMBL" id="CAJVPP010002246">
    <property type="protein sequence ID" value="CAG8593322.1"/>
    <property type="molecule type" value="Genomic_DNA"/>
</dbReference>
<organism evidence="1 2">
    <name type="scientific">Funneliformis mosseae</name>
    <name type="common">Endomycorrhizal fungus</name>
    <name type="synonym">Glomus mosseae</name>
    <dbReference type="NCBI Taxonomy" id="27381"/>
    <lineage>
        <taxon>Eukaryota</taxon>
        <taxon>Fungi</taxon>
        <taxon>Fungi incertae sedis</taxon>
        <taxon>Mucoromycota</taxon>
        <taxon>Glomeromycotina</taxon>
        <taxon>Glomeromycetes</taxon>
        <taxon>Glomerales</taxon>
        <taxon>Glomeraceae</taxon>
        <taxon>Funneliformis</taxon>
    </lineage>
</organism>
<keyword evidence="2" id="KW-1185">Reference proteome</keyword>
<reference evidence="1" key="1">
    <citation type="submission" date="2021-06" db="EMBL/GenBank/DDBJ databases">
        <authorList>
            <person name="Kallberg Y."/>
            <person name="Tangrot J."/>
            <person name="Rosling A."/>
        </authorList>
    </citation>
    <scope>NUCLEOTIDE SEQUENCE</scope>
    <source>
        <strain evidence="1">87-6 pot B 2015</strain>
    </source>
</reference>
<accession>A0A9N9C6V8</accession>
<protein>
    <submittedName>
        <fullName evidence="1">2647_t:CDS:1</fullName>
    </submittedName>
</protein>
<proteinExistence type="predicted"/>
<sequence>MPRNQKIKKITARWIIESTELNQDLNQDTEVYISDGDNEFELDLPETLKPLTQNPEENYLFLPKEEYSFSKFSVPSNIYDDDLKVPFVDFNEGSN</sequence>
<dbReference type="Proteomes" id="UP000789375">
    <property type="component" value="Unassembled WGS sequence"/>
</dbReference>
<gene>
    <name evidence="1" type="ORF">FMOSSE_LOCUS8556</name>
</gene>
<dbReference type="AlphaFoldDB" id="A0A9N9C6V8"/>
<name>A0A9N9C6V8_FUNMO</name>